<name>A0A0E0MQU5_ORYRU</name>
<accession>A0A0E0MQU5</accession>
<evidence type="ECO:0000313" key="2">
    <source>
        <dbReference type="Proteomes" id="UP000008022"/>
    </source>
</evidence>
<reference evidence="1" key="2">
    <citation type="submission" date="2015-06" db="UniProtKB">
        <authorList>
            <consortium name="EnsemblPlants"/>
        </authorList>
    </citation>
    <scope>IDENTIFICATION</scope>
</reference>
<protein>
    <submittedName>
        <fullName evidence="1">Uncharacterized protein</fullName>
    </submittedName>
</protein>
<dbReference type="Proteomes" id="UP000008022">
    <property type="component" value="Unassembled WGS sequence"/>
</dbReference>
<evidence type="ECO:0000313" key="1">
    <source>
        <dbReference type="EnsemblPlants" id="ORUFI01G01780.1"/>
    </source>
</evidence>
<dbReference type="HOGENOM" id="CLU_2162548_0_0_1"/>
<dbReference type="Gramene" id="ORUFI01G01780.1">
    <property type="protein sequence ID" value="ORUFI01G01780.1"/>
    <property type="gene ID" value="ORUFI01G01780"/>
</dbReference>
<reference evidence="2" key="1">
    <citation type="submission" date="2013-06" db="EMBL/GenBank/DDBJ databases">
        <authorList>
            <person name="Zhao Q."/>
        </authorList>
    </citation>
    <scope>NUCLEOTIDE SEQUENCE</scope>
    <source>
        <strain evidence="2">cv. W1943</strain>
    </source>
</reference>
<dbReference type="EnsemblPlants" id="ORUFI01G01780.1">
    <property type="protein sequence ID" value="ORUFI01G01780.1"/>
    <property type="gene ID" value="ORUFI01G01780"/>
</dbReference>
<keyword evidence="2" id="KW-1185">Reference proteome</keyword>
<dbReference type="AlphaFoldDB" id="A0A0E0MQU5"/>
<sequence>MVGPGNVAVAADVPNTNTVLAGRSRWNFYLKKEPSPEVKPGLGEYWMMMDPILHSLCPSRWKVEVEEEKTILVMMVWRALLNIKIEKEALITDTSNFAADKETSRQKSQSL</sequence>
<organism evidence="1 2">
    <name type="scientific">Oryza rufipogon</name>
    <name type="common">Brownbeard rice</name>
    <name type="synonym">Asian wild rice</name>
    <dbReference type="NCBI Taxonomy" id="4529"/>
    <lineage>
        <taxon>Eukaryota</taxon>
        <taxon>Viridiplantae</taxon>
        <taxon>Streptophyta</taxon>
        <taxon>Embryophyta</taxon>
        <taxon>Tracheophyta</taxon>
        <taxon>Spermatophyta</taxon>
        <taxon>Magnoliopsida</taxon>
        <taxon>Liliopsida</taxon>
        <taxon>Poales</taxon>
        <taxon>Poaceae</taxon>
        <taxon>BOP clade</taxon>
        <taxon>Oryzoideae</taxon>
        <taxon>Oryzeae</taxon>
        <taxon>Oryzinae</taxon>
        <taxon>Oryza</taxon>
    </lineage>
</organism>
<proteinExistence type="predicted"/>